<name>A0AAU0F0F8_9FLAO</name>
<dbReference type="SUPFAM" id="SSF50156">
    <property type="entry name" value="PDZ domain-like"/>
    <property type="match status" value="1"/>
</dbReference>
<dbReference type="RefSeq" id="WP_327983705.1">
    <property type="nucleotide sequence ID" value="NZ_CP136426.1"/>
</dbReference>
<evidence type="ECO:0000313" key="1">
    <source>
        <dbReference type="EMBL" id="WOC52204.1"/>
    </source>
</evidence>
<proteinExistence type="predicted"/>
<accession>A0AAU0F0F8</accession>
<evidence type="ECO:0008006" key="3">
    <source>
        <dbReference type="Google" id="ProtNLM"/>
    </source>
</evidence>
<dbReference type="InterPro" id="IPR036034">
    <property type="entry name" value="PDZ_sf"/>
</dbReference>
<protein>
    <recommendedName>
        <fullName evidence="3">PDZ domain-containing protein</fullName>
    </recommendedName>
</protein>
<keyword evidence="2" id="KW-1185">Reference proteome</keyword>
<dbReference type="KEGG" id="bpor:BPO_1557"/>
<sequence length="89" mass="9943">MVFQERTVKSFLTPRVKPIVDTIVTPSTVDAGLKSGDEILSIGGKKITFYDEVPAALASFAGKKATMEVSRNQQIIRLAFLFRQRQNRN</sequence>
<dbReference type="AlphaFoldDB" id="A0AAU0F0F8"/>
<dbReference type="EMBL" id="CP136426">
    <property type="protein sequence ID" value="WOC52204.1"/>
    <property type="molecule type" value="Genomic_DNA"/>
</dbReference>
<dbReference type="Gene3D" id="2.30.42.10">
    <property type="match status" value="1"/>
</dbReference>
<dbReference type="Proteomes" id="UP001432059">
    <property type="component" value="Chromosome"/>
</dbReference>
<organism evidence="1 2">
    <name type="scientific">Bergeyella porcorum</name>
    <dbReference type="NCBI Taxonomy" id="1735111"/>
    <lineage>
        <taxon>Bacteria</taxon>
        <taxon>Pseudomonadati</taxon>
        <taxon>Bacteroidota</taxon>
        <taxon>Flavobacteriia</taxon>
        <taxon>Flavobacteriales</taxon>
        <taxon>Weeksellaceae</taxon>
        <taxon>Bergeyella</taxon>
    </lineage>
</organism>
<gene>
    <name evidence="1" type="ORF">BPO_1557</name>
</gene>
<evidence type="ECO:0000313" key="2">
    <source>
        <dbReference type="Proteomes" id="UP001432059"/>
    </source>
</evidence>
<reference evidence="1" key="1">
    <citation type="submission" date="2023-10" db="EMBL/GenBank/DDBJ databases">
        <title>Characterization and whole genome sequencing of a novel strain of Bergeyella porcorum QD2021 isolated from pig.</title>
        <authorList>
            <person name="Liu G."/>
            <person name="Chen C."/>
            <person name="Han X."/>
        </authorList>
    </citation>
    <scope>NUCLEOTIDE SEQUENCE</scope>
    <source>
        <strain evidence="1">QD2021</strain>
    </source>
</reference>